<evidence type="ECO:0000313" key="3">
    <source>
        <dbReference type="Proteomes" id="UP000670475"/>
    </source>
</evidence>
<sequence>MAEAKLSAAPPPPHVPQHPMASPGYGKRTAPGQRARSRDDFRGLPRREAEIAAFIDRLPEGADISVKMLAKVMNYGQCALSTALTRIQRAGHLRRGREQFVGPDGARWVTRTYFSRTAREDAWWEAFTAGEVKQDEGRSVSSDPPVIAEATAIAVAAAPAEDAPTVAAVPPEAVGVELSPAYLVLASVGRAHPAMGLSAQECVDLEPLAAEWLRRGASQEQVLCALTSGLPATGVARPGSFARSRLTRRLPPEIAPPSDGDVPESGAGRERMALRILECSRCGTPRSAAALSGGECPACRGLHPVPPALAPEDVSRYAADIRARTREAGPGVQH</sequence>
<comment type="caution">
    <text evidence="2">The sequence shown here is derived from an EMBL/GenBank/DDBJ whole genome shotgun (WGS) entry which is preliminary data.</text>
</comment>
<reference evidence="2" key="1">
    <citation type="submission" date="2021-03" db="EMBL/GenBank/DDBJ databases">
        <title>Whole genome sequence of Streptomyces bomunensis MMS17-BM035.</title>
        <authorList>
            <person name="Lee J.H."/>
        </authorList>
    </citation>
    <scope>NUCLEOTIDE SEQUENCE</scope>
    <source>
        <strain evidence="2">MMS17-BM035</strain>
    </source>
</reference>
<feature type="region of interest" description="Disordered" evidence="1">
    <location>
        <begin position="1"/>
        <end position="41"/>
    </location>
</feature>
<protein>
    <submittedName>
        <fullName evidence="2">Uncharacterized protein</fullName>
    </submittedName>
</protein>
<proteinExistence type="predicted"/>
<dbReference type="Proteomes" id="UP000670475">
    <property type="component" value="Unassembled WGS sequence"/>
</dbReference>
<evidence type="ECO:0000313" key="2">
    <source>
        <dbReference type="EMBL" id="MBP0458237.1"/>
    </source>
</evidence>
<accession>A0A940MC21</accession>
<keyword evidence="3" id="KW-1185">Reference proteome</keyword>
<evidence type="ECO:0000256" key="1">
    <source>
        <dbReference type="SAM" id="MobiDB-lite"/>
    </source>
</evidence>
<gene>
    <name evidence="2" type="ORF">JFN87_12095</name>
</gene>
<name>A0A940MC21_9ACTN</name>
<dbReference type="EMBL" id="JAGIQL010000037">
    <property type="protein sequence ID" value="MBP0458237.1"/>
    <property type="molecule type" value="Genomic_DNA"/>
</dbReference>
<dbReference type="AlphaFoldDB" id="A0A940MC21"/>
<organism evidence="2 3">
    <name type="scientific">Streptomyces montanisoli</name>
    <dbReference type="NCBI Taxonomy" id="2798581"/>
    <lineage>
        <taxon>Bacteria</taxon>
        <taxon>Bacillati</taxon>
        <taxon>Actinomycetota</taxon>
        <taxon>Actinomycetes</taxon>
        <taxon>Kitasatosporales</taxon>
        <taxon>Streptomycetaceae</taxon>
        <taxon>Streptomyces</taxon>
    </lineage>
</organism>